<keyword evidence="3" id="KW-1185">Reference proteome</keyword>
<evidence type="ECO:0000313" key="2">
    <source>
        <dbReference type="EMBL" id="MET7014180.1"/>
    </source>
</evidence>
<dbReference type="PANTHER" id="PTHR39335:SF1">
    <property type="entry name" value="BLL4220 PROTEIN"/>
    <property type="match status" value="1"/>
</dbReference>
<accession>A0ABV2TJT6</accession>
<name>A0ABV2TJT6_9RHOO</name>
<keyword evidence="1" id="KW-0732">Signal</keyword>
<reference evidence="2 3" key="1">
    <citation type="submission" date="2024-07" db="EMBL/GenBank/DDBJ databases">
        <title>Uliginosibacterium flavum JJ3220;KACC:17644.</title>
        <authorList>
            <person name="Kim M.K."/>
        </authorList>
    </citation>
    <scope>NUCLEOTIDE SEQUENCE [LARGE SCALE GENOMIC DNA]</scope>
    <source>
        <strain evidence="2 3">KACC:17644</strain>
    </source>
</reference>
<feature type="signal peptide" evidence="1">
    <location>
        <begin position="1"/>
        <end position="28"/>
    </location>
</feature>
<evidence type="ECO:0008006" key="4">
    <source>
        <dbReference type="Google" id="ProtNLM"/>
    </source>
</evidence>
<gene>
    <name evidence="2" type="ORF">ABXR19_08250</name>
</gene>
<dbReference type="Proteomes" id="UP001549691">
    <property type="component" value="Unassembled WGS sequence"/>
</dbReference>
<feature type="chain" id="PRO_5047340323" description="Lipoprotein" evidence="1">
    <location>
        <begin position="29"/>
        <end position="143"/>
    </location>
</feature>
<organism evidence="2 3">
    <name type="scientific">Uliginosibacterium flavum</name>
    <dbReference type="NCBI Taxonomy" id="1396831"/>
    <lineage>
        <taxon>Bacteria</taxon>
        <taxon>Pseudomonadati</taxon>
        <taxon>Pseudomonadota</taxon>
        <taxon>Betaproteobacteria</taxon>
        <taxon>Rhodocyclales</taxon>
        <taxon>Zoogloeaceae</taxon>
        <taxon>Uliginosibacterium</taxon>
    </lineage>
</organism>
<protein>
    <recommendedName>
        <fullName evidence="4">Lipoprotein</fullName>
    </recommendedName>
</protein>
<dbReference type="PROSITE" id="PS51257">
    <property type="entry name" value="PROKAR_LIPOPROTEIN"/>
    <property type="match status" value="1"/>
</dbReference>
<comment type="caution">
    <text evidence="2">The sequence shown here is derived from an EMBL/GenBank/DDBJ whole genome shotgun (WGS) entry which is preliminary data.</text>
</comment>
<evidence type="ECO:0000256" key="1">
    <source>
        <dbReference type="SAM" id="SignalP"/>
    </source>
</evidence>
<dbReference type="PANTHER" id="PTHR39335">
    <property type="entry name" value="BLL4220 PROTEIN"/>
    <property type="match status" value="1"/>
</dbReference>
<sequence>MKHQIGFAASSLALVLLAACSTAPSAPAASLPAMAKGSTLVSTEGNALYVFKKDVVGKSACVRDCLKFYQPLFAKPDDKAVGDYAIFERPDGMSQWAYKGQGLYSCTVPALKKDASKKDVEAAQKKADGCAKGLTSDWVAAKP</sequence>
<evidence type="ECO:0000313" key="3">
    <source>
        <dbReference type="Proteomes" id="UP001549691"/>
    </source>
</evidence>
<dbReference type="RefSeq" id="WP_354600640.1">
    <property type="nucleotide sequence ID" value="NZ_JBEWZI010000007.1"/>
</dbReference>
<dbReference type="EMBL" id="JBEWZI010000007">
    <property type="protein sequence ID" value="MET7014180.1"/>
    <property type="molecule type" value="Genomic_DNA"/>
</dbReference>
<proteinExistence type="predicted"/>